<proteinExistence type="inferred from homology"/>
<evidence type="ECO:0000313" key="10">
    <source>
        <dbReference type="Proteomes" id="UP001431572"/>
    </source>
</evidence>
<reference evidence="8" key="2">
    <citation type="journal article" date="2024" name="Nature">
        <title>Anoxygenic phototroph of the Chloroflexota uses a type I reaction centre.</title>
        <authorList>
            <person name="Tsuji J.M."/>
            <person name="Shaw N.A."/>
            <person name="Nagashima S."/>
            <person name="Venkiteswaran J.J."/>
            <person name="Schiff S.L."/>
            <person name="Watanabe T."/>
            <person name="Fukui M."/>
            <person name="Hanada S."/>
            <person name="Tank M."/>
            <person name="Neufeld J.D."/>
        </authorList>
    </citation>
    <scope>NUCLEOTIDE SEQUENCE</scope>
    <source>
        <strain evidence="8">L227-S17</strain>
    </source>
</reference>
<keyword evidence="10" id="KW-1185">Reference proteome</keyword>
<dbReference type="PROSITE" id="PS01231">
    <property type="entry name" value="TRMA_2"/>
    <property type="match status" value="1"/>
</dbReference>
<evidence type="ECO:0000313" key="7">
    <source>
        <dbReference type="EMBL" id="NWJ45017.1"/>
    </source>
</evidence>
<dbReference type="PROSITE" id="PS50926">
    <property type="entry name" value="TRAM"/>
    <property type="match status" value="1"/>
</dbReference>
<gene>
    <name evidence="7" type="ORF">HXX08_03975</name>
    <name evidence="8" type="ORF">OZ401_000143</name>
</gene>
<sequence length="500" mass="55259">MNKKVREAREPEIASGLQLQDIAYGGETVARLTGSAEDDSGTEAVVFVAGGVPGEVVDVELYRRKKSYLRGNVIRVIEPSKDRRESPCPYFGIEKFPNCGGCQWQHINYARQLGAKEHILRDQFVRLGGIAEPPLQAPSGALSQWGYRNNVEFQVNEENRPCYHRQNSIRLVPIASCQIAHPFITLALEPLGLALKKHLPGKVHQVTIRVGPVANAAPVEANEIFALSSLGQDKAEQLAALEKFAAREPLAGALNIPQTTLMFVLRMLGQWTVEDVRPFAQELEAALDRFVPITVLGEGKKRRMDLICGQPYLEETLEGITYRIPPLGFFQSNPVMAQMLINEALAAFDSVGLHWKEAKLLDLYCGVGTFALQMARKGAQVLGVEEYEGAIEYARDNASLNGLEGNARFVAAKAEEYILSLDEPFDGVLVDPPRRGCDPALLDSLLKTRPQTLVYVSCDPSTLARDAKILATGYRLLSSRAVDLFPQTYHMESVSLFQRI</sequence>
<name>A0A8T7LVV6_9CHLR</name>
<dbReference type="RefSeq" id="WP_341468791.1">
    <property type="nucleotide sequence ID" value="NZ_CP128399.1"/>
</dbReference>
<evidence type="ECO:0000256" key="4">
    <source>
        <dbReference type="PROSITE-ProRule" id="PRU01024"/>
    </source>
</evidence>
<dbReference type="EMBL" id="JACATZ010000001">
    <property type="protein sequence ID" value="NWJ45017.1"/>
    <property type="molecule type" value="Genomic_DNA"/>
</dbReference>
<dbReference type="Gene3D" id="3.40.50.150">
    <property type="entry name" value="Vaccinia Virus protein VP39"/>
    <property type="match status" value="2"/>
</dbReference>
<dbReference type="Proteomes" id="UP001431572">
    <property type="component" value="Chromosome 1"/>
</dbReference>
<dbReference type="Proteomes" id="UP000521676">
    <property type="component" value="Unassembled WGS sequence"/>
</dbReference>
<dbReference type="SUPFAM" id="SSF53335">
    <property type="entry name" value="S-adenosyl-L-methionine-dependent methyltransferases"/>
    <property type="match status" value="1"/>
</dbReference>
<dbReference type="InterPro" id="IPR030391">
    <property type="entry name" value="MeTrfase_TrmA_CS"/>
</dbReference>
<dbReference type="Gene3D" id="2.40.50.1070">
    <property type="match status" value="1"/>
</dbReference>
<evidence type="ECO:0000313" key="9">
    <source>
        <dbReference type="Proteomes" id="UP000521676"/>
    </source>
</evidence>
<dbReference type="InterPro" id="IPR029063">
    <property type="entry name" value="SAM-dependent_MTases_sf"/>
</dbReference>
<dbReference type="Gene3D" id="2.40.50.140">
    <property type="entry name" value="Nucleic acid-binding proteins"/>
    <property type="match status" value="1"/>
</dbReference>
<feature type="binding site" evidence="4">
    <location>
        <position position="364"/>
    </location>
    <ligand>
        <name>S-adenosyl-L-methionine</name>
        <dbReference type="ChEBI" id="CHEBI:59789"/>
    </ligand>
</feature>
<evidence type="ECO:0000256" key="5">
    <source>
        <dbReference type="PROSITE-ProRule" id="PRU10015"/>
    </source>
</evidence>
<feature type="active site" evidence="5">
    <location>
        <position position="458"/>
    </location>
</feature>
<evidence type="ECO:0000256" key="1">
    <source>
        <dbReference type="ARBA" id="ARBA00022603"/>
    </source>
</evidence>
<comment type="similarity">
    <text evidence="4">Belongs to the class I-like SAM-binding methyltransferase superfamily. RNA M5U methyltransferase family.</text>
</comment>
<keyword evidence="1 4" id="KW-0489">Methyltransferase</keyword>
<dbReference type="SUPFAM" id="SSF50249">
    <property type="entry name" value="Nucleic acid-binding proteins"/>
    <property type="match status" value="1"/>
</dbReference>
<reference evidence="7 9" key="1">
    <citation type="submission" date="2020-06" db="EMBL/GenBank/DDBJ databases">
        <title>Anoxygenic phototrophic Chloroflexota member uses a Type I reaction center.</title>
        <authorList>
            <person name="Tsuji J.M."/>
            <person name="Shaw N.A."/>
            <person name="Nagashima S."/>
            <person name="Venkiteswaran J."/>
            <person name="Schiff S.L."/>
            <person name="Hanada S."/>
            <person name="Tank M."/>
            <person name="Neufeld J.D."/>
        </authorList>
    </citation>
    <scope>NUCLEOTIDE SEQUENCE [LARGE SCALE GENOMIC DNA]</scope>
    <source>
        <strain evidence="7">L227-S17</strain>
    </source>
</reference>
<dbReference type="PANTHER" id="PTHR11061">
    <property type="entry name" value="RNA M5U METHYLTRANSFERASE"/>
    <property type="match status" value="1"/>
</dbReference>
<dbReference type="Pfam" id="PF05958">
    <property type="entry name" value="tRNA_U5-meth_tr"/>
    <property type="match status" value="1"/>
</dbReference>
<feature type="active site" description="Nucleophile" evidence="4">
    <location>
        <position position="458"/>
    </location>
</feature>
<dbReference type="EMBL" id="CP128399">
    <property type="protein sequence ID" value="WJW66898.1"/>
    <property type="molecule type" value="Genomic_DNA"/>
</dbReference>
<dbReference type="InterPro" id="IPR012340">
    <property type="entry name" value="NA-bd_OB-fold"/>
</dbReference>
<accession>A0A8T7LVV6</accession>
<dbReference type="PROSITE" id="PS01230">
    <property type="entry name" value="TRMA_1"/>
    <property type="match status" value="1"/>
</dbReference>
<dbReference type="PANTHER" id="PTHR11061:SF30">
    <property type="entry name" value="TRNA (URACIL(54)-C(5))-METHYLTRANSFERASE"/>
    <property type="match status" value="1"/>
</dbReference>
<dbReference type="InterPro" id="IPR010280">
    <property type="entry name" value="U5_MeTrfase_fam"/>
</dbReference>
<evidence type="ECO:0000313" key="8">
    <source>
        <dbReference type="EMBL" id="WJW66898.1"/>
    </source>
</evidence>
<feature type="binding site" evidence="4">
    <location>
        <position position="385"/>
    </location>
    <ligand>
        <name>S-adenosyl-L-methionine</name>
        <dbReference type="ChEBI" id="CHEBI:59789"/>
    </ligand>
</feature>
<keyword evidence="3 4" id="KW-0949">S-adenosyl-L-methionine</keyword>
<dbReference type="PROSITE" id="PS51687">
    <property type="entry name" value="SAM_MT_RNA_M5U"/>
    <property type="match status" value="1"/>
</dbReference>
<feature type="domain" description="TRAM" evidence="6">
    <location>
        <begin position="7"/>
        <end position="75"/>
    </location>
</feature>
<dbReference type="InterPro" id="IPR030390">
    <property type="entry name" value="MeTrfase_TrmA_AS"/>
</dbReference>
<dbReference type="InterPro" id="IPR002792">
    <property type="entry name" value="TRAM_dom"/>
</dbReference>
<feature type="binding site" evidence="4">
    <location>
        <position position="431"/>
    </location>
    <ligand>
        <name>S-adenosyl-L-methionine</name>
        <dbReference type="ChEBI" id="CHEBI:59789"/>
    </ligand>
</feature>
<protein>
    <submittedName>
        <fullName evidence="7">Class I SAM-dependent RNA methyltransferase</fullName>
    </submittedName>
</protein>
<evidence type="ECO:0000256" key="2">
    <source>
        <dbReference type="ARBA" id="ARBA00022679"/>
    </source>
</evidence>
<keyword evidence="2 4" id="KW-0808">Transferase</keyword>
<evidence type="ECO:0000256" key="3">
    <source>
        <dbReference type="ARBA" id="ARBA00022691"/>
    </source>
</evidence>
<evidence type="ECO:0000259" key="6">
    <source>
        <dbReference type="PROSITE" id="PS50926"/>
    </source>
</evidence>
<dbReference type="CDD" id="cd02440">
    <property type="entry name" value="AdoMet_MTases"/>
    <property type="match status" value="1"/>
</dbReference>
<dbReference type="AlphaFoldDB" id="A0A8T7LVV6"/>
<dbReference type="GO" id="GO:0070475">
    <property type="term" value="P:rRNA base methylation"/>
    <property type="evidence" value="ECO:0007669"/>
    <property type="project" value="TreeGrafter"/>
</dbReference>
<feature type="binding site" evidence="4">
    <location>
        <position position="331"/>
    </location>
    <ligand>
        <name>S-adenosyl-L-methionine</name>
        <dbReference type="ChEBI" id="CHEBI:59789"/>
    </ligand>
</feature>
<dbReference type="GO" id="GO:0070041">
    <property type="term" value="F:rRNA (uridine-C5-)-methyltransferase activity"/>
    <property type="evidence" value="ECO:0007669"/>
    <property type="project" value="TreeGrafter"/>
</dbReference>
<organism evidence="7 9">
    <name type="scientific">Candidatus Chlorohelix allophototropha</name>
    <dbReference type="NCBI Taxonomy" id="3003348"/>
    <lineage>
        <taxon>Bacteria</taxon>
        <taxon>Bacillati</taxon>
        <taxon>Chloroflexota</taxon>
        <taxon>Chloroflexia</taxon>
        <taxon>Candidatus Chloroheliales</taxon>
        <taxon>Candidatus Chloroheliaceae</taxon>
        <taxon>Candidatus Chlorohelix</taxon>
    </lineage>
</organism>